<protein>
    <submittedName>
        <fullName evidence="8">MFS general substrate transporter</fullName>
    </submittedName>
</protein>
<feature type="compositionally biased region" description="Basic and acidic residues" evidence="5">
    <location>
        <begin position="61"/>
        <end position="97"/>
    </location>
</feature>
<dbReference type="CDD" id="cd17323">
    <property type="entry name" value="MFS_Tpo1_MDR_like"/>
    <property type="match status" value="1"/>
</dbReference>
<comment type="subcellular location">
    <subcellularLocation>
        <location evidence="1">Membrane</location>
        <topology evidence="1">Multi-pass membrane protein</topology>
    </subcellularLocation>
</comment>
<dbReference type="RefSeq" id="XP_025354847.1">
    <property type="nucleotide sequence ID" value="XM_025498533.1"/>
</dbReference>
<dbReference type="PANTHER" id="PTHR23502">
    <property type="entry name" value="MAJOR FACILITATOR SUPERFAMILY"/>
    <property type="match status" value="1"/>
</dbReference>
<evidence type="ECO:0000313" key="9">
    <source>
        <dbReference type="Proteomes" id="UP000245771"/>
    </source>
</evidence>
<dbReference type="InterPro" id="IPR011701">
    <property type="entry name" value="MFS"/>
</dbReference>
<dbReference type="SUPFAM" id="SSF103473">
    <property type="entry name" value="MFS general substrate transporter"/>
    <property type="match status" value="1"/>
</dbReference>
<keyword evidence="9" id="KW-1185">Reference proteome</keyword>
<dbReference type="GO" id="GO:0015244">
    <property type="term" value="F:fluconazole transmembrane transporter activity"/>
    <property type="evidence" value="ECO:0007669"/>
    <property type="project" value="TreeGrafter"/>
</dbReference>
<evidence type="ECO:0000313" key="8">
    <source>
        <dbReference type="EMBL" id="PWN34545.1"/>
    </source>
</evidence>
<dbReference type="PANTHER" id="PTHR23502:SF23">
    <property type="entry name" value="FLUCONAZOLE RESISTANCE PROTEIN 1"/>
    <property type="match status" value="1"/>
</dbReference>
<feature type="transmembrane region" description="Helical" evidence="6">
    <location>
        <begin position="164"/>
        <end position="184"/>
    </location>
</feature>
<dbReference type="InterPro" id="IPR036259">
    <property type="entry name" value="MFS_trans_sf"/>
</dbReference>
<feature type="transmembrane region" description="Helical" evidence="6">
    <location>
        <begin position="577"/>
        <end position="595"/>
    </location>
</feature>
<feature type="transmembrane region" description="Helical" evidence="6">
    <location>
        <begin position="513"/>
        <end position="539"/>
    </location>
</feature>
<accession>A0A316VGD0</accession>
<dbReference type="Proteomes" id="UP000245771">
    <property type="component" value="Unassembled WGS sequence"/>
</dbReference>
<feature type="transmembrane region" description="Helical" evidence="6">
    <location>
        <begin position="263"/>
        <end position="285"/>
    </location>
</feature>
<keyword evidence="3 6" id="KW-1133">Transmembrane helix</keyword>
<evidence type="ECO:0000256" key="5">
    <source>
        <dbReference type="SAM" id="MobiDB-lite"/>
    </source>
</evidence>
<gene>
    <name evidence="8" type="ORF">FA14DRAFT_160107</name>
</gene>
<dbReference type="Gene3D" id="1.20.1250.20">
    <property type="entry name" value="MFS general substrate transporter like domains"/>
    <property type="match status" value="1"/>
</dbReference>
<organism evidence="8 9">
    <name type="scientific">Meira miltonrushii</name>
    <dbReference type="NCBI Taxonomy" id="1280837"/>
    <lineage>
        <taxon>Eukaryota</taxon>
        <taxon>Fungi</taxon>
        <taxon>Dikarya</taxon>
        <taxon>Basidiomycota</taxon>
        <taxon>Ustilaginomycotina</taxon>
        <taxon>Exobasidiomycetes</taxon>
        <taxon>Exobasidiales</taxon>
        <taxon>Brachybasidiaceae</taxon>
        <taxon>Meira</taxon>
    </lineage>
</organism>
<proteinExistence type="predicted"/>
<feature type="transmembrane region" description="Helical" evidence="6">
    <location>
        <begin position="399"/>
        <end position="418"/>
    </location>
</feature>
<evidence type="ECO:0000256" key="4">
    <source>
        <dbReference type="ARBA" id="ARBA00023136"/>
    </source>
</evidence>
<dbReference type="PROSITE" id="PS50850">
    <property type="entry name" value="MFS"/>
    <property type="match status" value="1"/>
</dbReference>
<feature type="region of interest" description="Disordered" evidence="5">
    <location>
        <begin position="43"/>
        <end position="97"/>
    </location>
</feature>
<feature type="transmembrane region" description="Helical" evidence="6">
    <location>
        <begin position="292"/>
        <end position="316"/>
    </location>
</feature>
<evidence type="ECO:0000256" key="2">
    <source>
        <dbReference type="ARBA" id="ARBA00022692"/>
    </source>
</evidence>
<evidence type="ECO:0000259" key="7">
    <source>
        <dbReference type="PROSITE" id="PS50850"/>
    </source>
</evidence>
<keyword evidence="4 6" id="KW-0472">Membrane</keyword>
<dbReference type="EMBL" id="KZ819603">
    <property type="protein sequence ID" value="PWN34545.1"/>
    <property type="molecule type" value="Genomic_DNA"/>
</dbReference>
<feature type="transmembrane region" description="Helical" evidence="6">
    <location>
        <begin position="482"/>
        <end position="501"/>
    </location>
</feature>
<feature type="compositionally biased region" description="Polar residues" evidence="5">
    <location>
        <begin position="46"/>
        <end position="60"/>
    </location>
</feature>
<feature type="transmembrane region" description="Helical" evidence="6">
    <location>
        <begin position="551"/>
        <end position="571"/>
    </location>
</feature>
<dbReference type="InParanoid" id="A0A316VGD0"/>
<sequence length="618" mass="67897">MTSAFATTPVGRAINTLSKGRYLQTPDQVPGWQIPSSLADKIAGLPSSSTTGSFTRAASQESKRDSIERLKDQTQSEKPTYDDLEASRAEHNKSDDLIQRATSQVLSDGANLTRAESIKKAESISRAISIPVAKESSSDDHIIVGWYDDQDPENPKNWTFGRKILVTLAICFLTFSVYGGSSIITPSIPGVMQEFNVSQTQATVTLSAFVFGYGFGPLVIAFWADIPKIGRSTPYWTSMLALVLFNVGAAHSKSYGTLVTMRLLSGMAGSPALATGGATLGDIWLDLQLPKAISVWAIGAVCGPVLAPVIAGWAAMNVGWRLPYWIFVAMSGVGLIITLFVLPETLPDNILYRRAKRLRALTGNQKLRGQGELNQLAMKPMDFLVEAIYMPIRISFEPIVLYSSVLLGLVYAIFYAAFEAIPIIFGEIHHFNLGEQTLPFLGLGVNAFFLTLPFYILYLVYYFDPRFIANIKKGIIRPEDRIILAMLTSPLVIISLVWTGWTSKASISYWSPLVALSLYLTPVFLLFQSILVYLSFSYVEHQNAVLTANDLIRSTIAAAFPLFSTAMFKQLGLGKAYTMLAGISLALMIPLYGLYKYGPKLRAMSKYAHNYEADIPAQ</sequence>
<dbReference type="Pfam" id="PF07690">
    <property type="entry name" value="MFS_1"/>
    <property type="match status" value="1"/>
</dbReference>
<dbReference type="AlphaFoldDB" id="A0A316VGD0"/>
<feature type="transmembrane region" description="Helical" evidence="6">
    <location>
        <begin position="235"/>
        <end position="251"/>
    </location>
</feature>
<feature type="transmembrane region" description="Helical" evidence="6">
    <location>
        <begin position="204"/>
        <end position="223"/>
    </location>
</feature>
<dbReference type="GO" id="GO:1990961">
    <property type="term" value="P:xenobiotic detoxification by transmembrane export across the plasma membrane"/>
    <property type="evidence" value="ECO:0007669"/>
    <property type="project" value="TreeGrafter"/>
</dbReference>
<dbReference type="STRING" id="1280837.A0A316VGD0"/>
<name>A0A316VGD0_9BASI</name>
<dbReference type="OrthoDB" id="3357846at2759"/>
<reference evidence="8 9" key="1">
    <citation type="journal article" date="2018" name="Mol. Biol. Evol.">
        <title>Broad Genomic Sampling Reveals a Smut Pathogenic Ancestry of the Fungal Clade Ustilaginomycotina.</title>
        <authorList>
            <person name="Kijpornyongpan T."/>
            <person name="Mondo S.J."/>
            <person name="Barry K."/>
            <person name="Sandor L."/>
            <person name="Lee J."/>
            <person name="Lipzen A."/>
            <person name="Pangilinan J."/>
            <person name="LaButti K."/>
            <person name="Hainaut M."/>
            <person name="Henrissat B."/>
            <person name="Grigoriev I.V."/>
            <person name="Spatafora J.W."/>
            <person name="Aime M.C."/>
        </authorList>
    </citation>
    <scope>NUCLEOTIDE SEQUENCE [LARGE SCALE GENOMIC DNA]</scope>
    <source>
        <strain evidence="8 9">MCA 3882</strain>
    </source>
</reference>
<keyword evidence="2 6" id="KW-0812">Transmembrane</keyword>
<evidence type="ECO:0000256" key="3">
    <source>
        <dbReference type="ARBA" id="ARBA00022989"/>
    </source>
</evidence>
<feature type="domain" description="Major facilitator superfamily (MFS) profile" evidence="7">
    <location>
        <begin position="166"/>
        <end position="618"/>
    </location>
</feature>
<feature type="transmembrane region" description="Helical" evidence="6">
    <location>
        <begin position="322"/>
        <end position="342"/>
    </location>
</feature>
<feature type="transmembrane region" description="Helical" evidence="6">
    <location>
        <begin position="438"/>
        <end position="461"/>
    </location>
</feature>
<evidence type="ECO:0000256" key="6">
    <source>
        <dbReference type="SAM" id="Phobius"/>
    </source>
</evidence>
<dbReference type="GeneID" id="37020314"/>
<evidence type="ECO:0000256" key="1">
    <source>
        <dbReference type="ARBA" id="ARBA00004141"/>
    </source>
</evidence>
<dbReference type="GO" id="GO:0005886">
    <property type="term" value="C:plasma membrane"/>
    <property type="evidence" value="ECO:0007669"/>
    <property type="project" value="TreeGrafter"/>
</dbReference>
<dbReference type="InterPro" id="IPR020846">
    <property type="entry name" value="MFS_dom"/>
</dbReference>